<dbReference type="EMBL" id="LC738885">
    <property type="protein sequence ID" value="BDT63544.1"/>
    <property type="molecule type" value="Genomic_DNA"/>
</dbReference>
<accession>A0A9C7C0P3</accession>
<evidence type="ECO:0000313" key="1">
    <source>
        <dbReference type="EMBL" id="BDT63544.1"/>
    </source>
</evidence>
<reference evidence="1" key="1">
    <citation type="submission" date="2022-10" db="EMBL/GenBank/DDBJ databases">
        <title>Genome sequences of endogenous nimaviruses in decapod crustaceans.</title>
        <authorList>
            <person name="Kawato S."/>
            <person name="Nozaki R."/>
            <person name="Kondo H."/>
            <person name="Hirono I."/>
        </authorList>
    </citation>
    <scope>NUCLEOTIDE SEQUENCE</scope>
    <source>
        <strain evidence="1">Toyama2020</strain>
    </source>
</reference>
<name>A0A9C7C0P3_9VIRU</name>
<protein>
    <submittedName>
        <fullName evidence="1">Wsv322-like protein</fullName>
    </submittedName>
</protein>
<organism evidence="1">
    <name type="scientific">Pasiphaea japonica whispovirus</name>
    <dbReference type="NCBI Taxonomy" id="2984286"/>
    <lineage>
        <taxon>Viruses</taxon>
        <taxon>Viruses incertae sedis</taxon>
        <taxon>Naldaviricetes</taxon>
        <taxon>Nimaviridae</taxon>
        <taxon>Whispovirus</taxon>
    </lineage>
</organism>
<sequence length="232" mass="26659">MLIFLPVYNENYIVDKKKKTKNDCYSFLMLDNKDNNINNGEKDIESTIIICSPKKMLANNNKDKATYILSHVFGSNNDAKYFINRLCSTSCFVTTSGGGKYVSVIYCPEVKGIINRKSRPVRIISLNENFGTENNGISEETLRKGPAYLNKINNRKKTTKEQSLTMNPLVIAMDNSSFKSLAYLIRQTTPQNRRLRYNILYISNEKYSEKTFKIINFLKHVNKGSVKSIKYL</sequence>
<proteinExistence type="predicted"/>